<dbReference type="EMBL" id="QZWG01000003">
    <property type="protein sequence ID" value="RZC21581.1"/>
    <property type="molecule type" value="Genomic_DNA"/>
</dbReference>
<dbReference type="Proteomes" id="UP000289340">
    <property type="component" value="Chromosome 3"/>
</dbReference>
<dbReference type="PANTHER" id="PTHR47967">
    <property type="entry name" value="OS07G0603500 PROTEIN-RELATED"/>
    <property type="match status" value="1"/>
</dbReference>
<dbReference type="AlphaFoldDB" id="A0A445LEI3"/>
<keyword evidence="2" id="KW-0378">Hydrolase</keyword>
<protein>
    <submittedName>
        <fullName evidence="4">Putative aspartyl protease</fullName>
    </submittedName>
</protein>
<name>A0A445LEI3_GLYSO</name>
<dbReference type="GO" id="GO:0008233">
    <property type="term" value="F:peptidase activity"/>
    <property type="evidence" value="ECO:0007669"/>
    <property type="project" value="UniProtKB-KW"/>
</dbReference>
<reference evidence="4 5" key="1">
    <citation type="submission" date="2018-09" db="EMBL/GenBank/DDBJ databases">
        <title>A high-quality reference genome of wild soybean provides a powerful tool to mine soybean genomes.</title>
        <authorList>
            <person name="Xie M."/>
            <person name="Chung C.Y.L."/>
            <person name="Li M.-W."/>
            <person name="Wong F.-L."/>
            <person name="Chan T.-F."/>
            <person name="Lam H.-M."/>
        </authorList>
    </citation>
    <scope>NUCLEOTIDE SEQUENCE [LARGE SCALE GENOMIC DNA]</scope>
    <source>
        <strain evidence="5">cv. W05</strain>
        <tissue evidence="4">Hypocotyl of etiolated seedlings</tissue>
    </source>
</reference>
<dbReference type="InterPro" id="IPR033121">
    <property type="entry name" value="PEPTIDASE_A1"/>
</dbReference>
<accession>A0A445LEI3</accession>
<keyword evidence="1 4" id="KW-0645">Protease</keyword>
<dbReference type="PANTHER" id="PTHR47967:SF36">
    <property type="entry name" value="PEPTIDASE A1 DOMAIN-CONTAINING PROTEIN"/>
    <property type="match status" value="1"/>
</dbReference>
<evidence type="ECO:0000256" key="2">
    <source>
        <dbReference type="ARBA" id="ARBA00022801"/>
    </source>
</evidence>
<evidence type="ECO:0000259" key="3">
    <source>
        <dbReference type="PROSITE" id="PS51767"/>
    </source>
</evidence>
<evidence type="ECO:0000313" key="4">
    <source>
        <dbReference type="EMBL" id="RZC21581.1"/>
    </source>
</evidence>
<sequence length="151" mass="16805">MNTFIRSFVPFYSISILSTPSVPSFNGSNPSTNNPAFKEYYYLTLRKDAEAQSGLSPCFDITGFKTVSFPELTFQFKGGAQMTQPLVNYFSLVRDSEVVCLTVVSNGGIGPAITSGPAIILGNYQQQNFYIEYDLENERFGFGPRSFKRKA</sequence>
<evidence type="ECO:0000256" key="1">
    <source>
        <dbReference type="ARBA" id="ARBA00022670"/>
    </source>
</evidence>
<proteinExistence type="predicted"/>
<feature type="domain" description="Peptidase A1" evidence="3">
    <location>
        <begin position="1"/>
        <end position="143"/>
    </location>
</feature>
<dbReference type="GO" id="GO:0006508">
    <property type="term" value="P:proteolysis"/>
    <property type="evidence" value="ECO:0007669"/>
    <property type="project" value="UniProtKB-KW"/>
</dbReference>
<keyword evidence="5" id="KW-1185">Reference proteome</keyword>
<dbReference type="Pfam" id="PF14541">
    <property type="entry name" value="TAXi_C"/>
    <property type="match status" value="1"/>
</dbReference>
<organism evidence="4 5">
    <name type="scientific">Glycine soja</name>
    <name type="common">Wild soybean</name>
    <dbReference type="NCBI Taxonomy" id="3848"/>
    <lineage>
        <taxon>Eukaryota</taxon>
        <taxon>Viridiplantae</taxon>
        <taxon>Streptophyta</taxon>
        <taxon>Embryophyta</taxon>
        <taxon>Tracheophyta</taxon>
        <taxon>Spermatophyta</taxon>
        <taxon>Magnoliopsida</taxon>
        <taxon>eudicotyledons</taxon>
        <taxon>Gunneridae</taxon>
        <taxon>Pentapetalae</taxon>
        <taxon>rosids</taxon>
        <taxon>fabids</taxon>
        <taxon>Fabales</taxon>
        <taxon>Fabaceae</taxon>
        <taxon>Papilionoideae</taxon>
        <taxon>50 kb inversion clade</taxon>
        <taxon>NPAAA clade</taxon>
        <taxon>indigoferoid/millettioid clade</taxon>
        <taxon>Phaseoleae</taxon>
        <taxon>Glycine</taxon>
        <taxon>Glycine subgen. Soja</taxon>
    </lineage>
</organism>
<dbReference type="SUPFAM" id="SSF50630">
    <property type="entry name" value="Acid proteases"/>
    <property type="match status" value="1"/>
</dbReference>
<evidence type="ECO:0000313" key="5">
    <source>
        <dbReference type="Proteomes" id="UP000289340"/>
    </source>
</evidence>
<dbReference type="GO" id="GO:0005576">
    <property type="term" value="C:extracellular region"/>
    <property type="evidence" value="ECO:0007669"/>
    <property type="project" value="TreeGrafter"/>
</dbReference>
<dbReference type="InterPro" id="IPR051708">
    <property type="entry name" value="Plant_Aspart_Prot_A1"/>
</dbReference>
<gene>
    <name evidence="4" type="ORF">D0Y65_007698</name>
</gene>
<comment type="caution">
    <text evidence="4">The sequence shown here is derived from an EMBL/GenBank/DDBJ whole genome shotgun (WGS) entry which is preliminary data.</text>
</comment>
<dbReference type="InterPro" id="IPR032799">
    <property type="entry name" value="TAXi_C"/>
</dbReference>
<dbReference type="InterPro" id="IPR021109">
    <property type="entry name" value="Peptidase_aspartic_dom_sf"/>
</dbReference>
<dbReference type="PROSITE" id="PS51767">
    <property type="entry name" value="PEPTIDASE_A1"/>
    <property type="match status" value="1"/>
</dbReference>
<dbReference type="Gene3D" id="2.40.70.10">
    <property type="entry name" value="Acid Proteases"/>
    <property type="match status" value="1"/>
</dbReference>